<accession>A0A0D2PKF8</accession>
<sequence length="521" mass="58919">MVCDEVANYRCALNPVRRLPDDILRSIFLFSLPDTHNSVMSIHEPPLILGCVSKRWRSVSRQTPLLWSSLHIGLVYVYDHDEMECYMDDNSKSSDSEQLRDARARLLPHCDAIRQWLLRAGTCPLSISMDNHNTFREYFSLISSFSHFWRRLEVCVSNTADATMLASIKSDQVPMLEHLWVNFGFSSVGHKQWVDCGILNAPNLHSVHLSDFTSSITDVKANWERITNLVLFDGSSSHKLSIEEALAVFRRCVNLVQCTLAIERTLTAETTPFTHALHLPLPYLQYFSVNDHAGGLALEALFLLIDAPSLHHVVYSTKFWPTRARRSPLLALLTHNGTSVRHLTTDPRYFRLPEFLECILLTPFLEAFDARISLQPAGSLSTGGIPGPLEPNKCSMNLVLLLLTPQAGDADSHVRWPRLTSLVCDTGDMVDDSYVLAFLCGRMEPPADARDAGVCPMRMVHMRFWRNHQLDIPAVLTEHVARGLDLRLKYMEDTPHTVPRGRFDPRIGISRGPSYETFSLS</sequence>
<evidence type="ECO:0000313" key="2">
    <source>
        <dbReference type="Proteomes" id="UP000054270"/>
    </source>
</evidence>
<dbReference type="Proteomes" id="UP000054270">
    <property type="component" value="Unassembled WGS sequence"/>
</dbReference>
<name>A0A0D2PKF8_HYPSF</name>
<evidence type="ECO:0000313" key="1">
    <source>
        <dbReference type="EMBL" id="KJA20470.1"/>
    </source>
</evidence>
<proteinExistence type="predicted"/>
<dbReference type="AlphaFoldDB" id="A0A0D2PKF8"/>
<keyword evidence="2" id="KW-1185">Reference proteome</keyword>
<organism evidence="1 2">
    <name type="scientific">Hypholoma sublateritium (strain FD-334 SS-4)</name>
    <dbReference type="NCBI Taxonomy" id="945553"/>
    <lineage>
        <taxon>Eukaryota</taxon>
        <taxon>Fungi</taxon>
        <taxon>Dikarya</taxon>
        <taxon>Basidiomycota</taxon>
        <taxon>Agaricomycotina</taxon>
        <taxon>Agaricomycetes</taxon>
        <taxon>Agaricomycetidae</taxon>
        <taxon>Agaricales</taxon>
        <taxon>Agaricineae</taxon>
        <taxon>Strophariaceae</taxon>
        <taxon>Hypholoma</taxon>
    </lineage>
</organism>
<reference evidence="2" key="1">
    <citation type="submission" date="2014-04" db="EMBL/GenBank/DDBJ databases">
        <title>Evolutionary Origins and Diversification of the Mycorrhizal Mutualists.</title>
        <authorList>
            <consortium name="DOE Joint Genome Institute"/>
            <consortium name="Mycorrhizal Genomics Consortium"/>
            <person name="Kohler A."/>
            <person name="Kuo A."/>
            <person name="Nagy L.G."/>
            <person name="Floudas D."/>
            <person name="Copeland A."/>
            <person name="Barry K.W."/>
            <person name="Cichocki N."/>
            <person name="Veneault-Fourrey C."/>
            <person name="LaButti K."/>
            <person name="Lindquist E.A."/>
            <person name="Lipzen A."/>
            <person name="Lundell T."/>
            <person name="Morin E."/>
            <person name="Murat C."/>
            <person name="Riley R."/>
            <person name="Ohm R."/>
            <person name="Sun H."/>
            <person name="Tunlid A."/>
            <person name="Henrissat B."/>
            <person name="Grigoriev I.V."/>
            <person name="Hibbett D.S."/>
            <person name="Martin F."/>
        </authorList>
    </citation>
    <scope>NUCLEOTIDE SEQUENCE [LARGE SCALE GENOMIC DNA]</scope>
    <source>
        <strain evidence="2">FD-334 SS-4</strain>
    </source>
</reference>
<dbReference type="OMA" id="ELRHERC"/>
<protein>
    <submittedName>
        <fullName evidence="1">Uncharacterized protein</fullName>
    </submittedName>
</protein>
<dbReference type="Gene3D" id="1.20.1280.50">
    <property type="match status" value="1"/>
</dbReference>
<dbReference type="EMBL" id="KN817567">
    <property type="protein sequence ID" value="KJA20470.1"/>
    <property type="molecule type" value="Genomic_DNA"/>
</dbReference>
<dbReference type="STRING" id="945553.A0A0D2PKF8"/>
<gene>
    <name evidence="1" type="ORF">HYPSUDRAFT_43170</name>
</gene>
<dbReference type="OrthoDB" id="3248197at2759"/>